<dbReference type="PANTHER" id="PTHR10851">
    <property type="entry name" value="PYRIDOXINE-5-PHOSPHATE OXIDASE"/>
    <property type="match status" value="1"/>
</dbReference>
<keyword evidence="5" id="KW-0664">Pyridoxine biosynthesis</keyword>
<dbReference type="Proteomes" id="UP000632154">
    <property type="component" value="Unassembled WGS sequence"/>
</dbReference>
<keyword evidence="2 5" id="KW-0285">Flavoprotein</keyword>
<comment type="catalytic activity">
    <reaction evidence="5">
        <text>pyridoxamine 5'-phosphate + O2 + H2O = pyridoxal 5'-phosphate + H2O2 + NH4(+)</text>
        <dbReference type="Rhea" id="RHEA:15817"/>
        <dbReference type="ChEBI" id="CHEBI:15377"/>
        <dbReference type="ChEBI" id="CHEBI:15379"/>
        <dbReference type="ChEBI" id="CHEBI:16240"/>
        <dbReference type="ChEBI" id="CHEBI:28938"/>
        <dbReference type="ChEBI" id="CHEBI:58451"/>
        <dbReference type="ChEBI" id="CHEBI:597326"/>
        <dbReference type="EC" id="1.4.3.5"/>
    </reaction>
</comment>
<feature type="binding site" evidence="5">
    <location>
        <position position="188"/>
    </location>
    <ligand>
        <name>FMN</name>
        <dbReference type="ChEBI" id="CHEBI:58210"/>
    </ligand>
</feature>
<keyword evidence="3 5" id="KW-0288">FMN</keyword>
<sequence length="216" mass="24410">MTDLTDLRLSYTRAALSRSEMNPDPAAQFSEWLGAALKDDQLAEPYAFSLATADAQGQPSVRTLLLRGVDEAGHLSFYTGYESEKGRALTENPRAEMVFFWPSLEQQVRVRGSVERLGEAASTGYFHQRPRESQLAAHASTPQSAPIASRAALEAQFAALHERFAGQDVPRPDFWGGFRLVPERWEFWQGRPNRMHDRLVYTRSPQGSWQLERLMP</sequence>
<evidence type="ECO:0000256" key="2">
    <source>
        <dbReference type="ARBA" id="ARBA00022630"/>
    </source>
</evidence>
<dbReference type="PROSITE" id="PS01064">
    <property type="entry name" value="PYRIDOX_OXIDASE"/>
    <property type="match status" value="1"/>
</dbReference>
<feature type="binding site" evidence="5">
    <location>
        <position position="198"/>
    </location>
    <ligand>
        <name>FMN</name>
        <dbReference type="ChEBI" id="CHEBI:58210"/>
    </ligand>
</feature>
<feature type="binding site" evidence="5">
    <location>
        <begin position="62"/>
        <end position="67"/>
    </location>
    <ligand>
        <name>FMN</name>
        <dbReference type="ChEBI" id="CHEBI:58210"/>
    </ligand>
</feature>
<keyword evidence="4 5" id="KW-0560">Oxidoreductase</keyword>
<comment type="subunit">
    <text evidence="5">Homodimer.</text>
</comment>
<comment type="pathway">
    <text evidence="5">Cofactor metabolism; pyridoxal 5'-phosphate salvage; pyridoxal 5'-phosphate from pyridoxine 5'-phosphate: step 1/1.</text>
</comment>
<feature type="domain" description="Pyridoxine 5'-phosphate oxidase dimerisation C-terminal" evidence="7">
    <location>
        <begin position="175"/>
        <end position="216"/>
    </location>
</feature>
<dbReference type="RefSeq" id="WP_189642624.1">
    <property type="nucleotide sequence ID" value="NZ_BNAL01000009.1"/>
</dbReference>
<comment type="catalytic activity">
    <reaction evidence="5">
        <text>pyridoxine 5'-phosphate + O2 = pyridoxal 5'-phosphate + H2O2</text>
        <dbReference type="Rhea" id="RHEA:15149"/>
        <dbReference type="ChEBI" id="CHEBI:15379"/>
        <dbReference type="ChEBI" id="CHEBI:16240"/>
        <dbReference type="ChEBI" id="CHEBI:58589"/>
        <dbReference type="ChEBI" id="CHEBI:597326"/>
        <dbReference type="EC" id="1.4.3.5"/>
    </reaction>
</comment>
<evidence type="ECO:0000256" key="1">
    <source>
        <dbReference type="ARBA" id="ARBA00007301"/>
    </source>
</evidence>
<name>A0ABQ3K3B7_9DEIO</name>
<dbReference type="InterPro" id="IPR012349">
    <property type="entry name" value="Split_barrel_FMN-bd"/>
</dbReference>
<dbReference type="InterPro" id="IPR019576">
    <property type="entry name" value="Pyridoxamine_oxidase_dimer_C"/>
</dbReference>
<evidence type="ECO:0000259" key="6">
    <source>
        <dbReference type="Pfam" id="PF01243"/>
    </source>
</evidence>
<feature type="binding site" evidence="5">
    <location>
        <begin position="143"/>
        <end position="144"/>
    </location>
    <ligand>
        <name>FMN</name>
        <dbReference type="ChEBI" id="CHEBI:58210"/>
    </ligand>
</feature>
<dbReference type="NCBIfam" id="NF004231">
    <property type="entry name" value="PRK05679.1"/>
    <property type="match status" value="1"/>
</dbReference>
<dbReference type="SUPFAM" id="SSF50475">
    <property type="entry name" value="FMN-binding split barrel"/>
    <property type="match status" value="1"/>
</dbReference>
<dbReference type="EC" id="1.4.3.5" evidence="5"/>
<feature type="domain" description="Pyridoxamine 5'-phosphate oxidase N-terminal" evidence="6">
    <location>
        <begin position="40"/>
        <end position="161"/>
    </location>
</feature>
<evidence type="ECO:0000256" key="3">
    <source>
        <dbReference type="ARBA" id="ARBA00022643"/>
    </source>
</evidence>
<comment type="function">
    <text evidence="5">Catalyzes the oxidation of either pyridoxine 5'-phosphate (PNP) or pyridoxamine 5'-phosphate (PMP) into pyridoxal 5'-phosphate (PLP).</text>
</comment>
<dbReference type="Gene3D" id="2.30.110.10">
    <property type="entry name" value="Electron Transport, Fmn-binding Protein, Chain A"/>
    <property type="match status" value="1"/>
</dbReference>
<evidence type="ECO:0000256" key="4">
    <source>
        <dbReference type="ARBA" id="ARBA00023002"/>
    </source>
</evidence>
<feature type="binding site" evidence="5">
    <location>
        <position position="129"/>
    </location>
    <ligand>
        <name>substrate</name>
    </ligand>
</feature>
<feature type="binding site" evidence="5">
    <location>
        <position position="107"/>
    </location>
    <ligand>
        <name>FMN</name>
        <dbReference type="ChEBI" id="CHEBI:58210"/>
    </ligand>
</feature>
<dbReference type="InterPro" id="IPR000659">
    <property type="entry name" value="Pyridox_Oxase"/>
</dbReference>
<gene>
    <name evidence="5 8" type="primary">pdxH</name>
    <name evidence="8" type="ORF">GCM10017783_10540</name>
</gene>
<feature type="binding site" evidence="5">
    <location>
        <begin position="78"/>
        <end position="79"/>
    </location>
    <ligand>
        <name>FMN</name>
        <dbReference type="ChEBI" id="CHEBI:58210"/>
    </ligand>
</feature>
<protein>
    <recommendedName>
        <fullName evidence="5">Pyridoxine/pyridoxamine 5'-phosphate oxidase</fullName>
        <ecNumber evidence="5">1.4.3.5</ecNumber>
    </recommendedName>
    <alternativeName>
        <fullName evidence="5">PNP/PMP oxidase</fullName>
        <shortName evidence="5">PNPOx</shortName>
    </alternativeName>
    <alternativeName>
        <fullName evidence="5">Pyridoxal 5'-phosphate synthase</fullName>
    </alternativeName>
</protein>
<comment type="cofactor">
    <cofactor evidence="5">
        <name>FMN</name>
        <dbReference type="ChEBI" id="CHEBI:58210"/>
    </cofactor>
    <text evidence="5">Binds 1 FMN per subunit.</text>
</comment>
<proteinExistence type="inferred from homology"/>
<dbReference type="Pfam" id="PF01243">
    <property type="entry name" value="PNPOx_N"/>
    <property type="match status" value="1"/>
</dbReference>
<evidence type="ECO:0000313" key="8">
    <source>
        <dbReference type="EMBL" id="GHG00303.1"/>
    </source>
</evidence>
<dbReference type="HAMAP" id="MF_01629">
    <property type="entry name" value="PdxH"/>
    <property type="match status" value="1"/>
</dbReference>
<evidence type="ECO:0000259" key="7">
    <source>
        <dbReference type="Pfam" id="PF10590"/>
    </source>
</evidence>
<organism evidence="8 9">
    <name type="scientific">Deinococcus piscis</name>
    <dbReference type="NCBI Taxonomy" id="394230"/>
    <lineage>
        <taxon>Bacteria</taxon>
        <taxon>Thermotogati</taxon>
        <taxon>Deinococcota</taxon>
        <taxon>Deinococci</taxon>
        <taxon>Deinococcales</taxon>
        <taxon>Deinococcaceae</taxon>
        <taxon>Deinococcus</taxon>
    </lineage>
</organism>
<feature type="binding site" evidence="5">
    <location>
        <position position="133"/>
    </location>
    <ligand>
        <name>substrate</name>
    </ligand>
</feature>
<dbReference type="InterPro" id="IPR019740">
    <property type="entry name" value="Pyridox_Oxase_CS"/>
</dbReference>
<accession>A0ABQ3K3B7</accession>
<evidence type="ECO:0000313" key="9">
    <source>
        <dbReference type="Proteomes" id="UP000632154"/>
    </source>
</evidence>
<dbReference type="InterPro" id="IPR011576">
    <property type="entry name" value="Pyridox_Oxase_N"/>
</dbReference>
<feature type="binding site" evidence="5">
    <location>
        <begin position="194"/>
        <end position="196"/>
    </location>
    <ligand>
        <name>substrate</name>
    </ligand>
</feature>
<evidence type="ECO:0000256" key="5">
    <source>
        <dbReference type="HAMAP-Rule" id="MF_01629"/>
    </source>
</evidence>
<comment type="pathway">
    <text evidence="5">Cofactor metabolism; pyridoxal 5'-phosphate salvage; pyridoxal 5'-phosphate from pyridoxamine 5'-phosphate: step 1/1.</text>
</comment>
<dbReference type="NCBIfam" id="TIGR00558">
    <property type="entry name" value="pdxH"/>
    <property type="match status" value="1"/>
</dbReference>
<dbReference type="Pfam" id="PF10590">
    <property type="entry name" value="PNP_phzG_C"/>
    <property type="match status" value="1"/>
</dbReference>
<dbReference type="PIRSF" id="PIRSF000190">
    <property type="entry name" value="Pyd_amn-ph_oxd"/>
    <property type="match status" value="1"/>
</dbReference>
<feature type="binding site" evidence="5">
    <location>
        <position position="67"/>
    </location>
    <ligand>
        <name>substrate</name>
    </ligand>
</feature>
<keyword evidence="9" id="KW-1185">Reference proteome</keyword>
<dbReference type="PANTHER" id="PTHR10851:SF0">
    <property type="entry name" value="PYRIDOXINE-5'-PHOSPHATE OXIDASE"/>
    <property type="match status" value="1"/>
</dbReference>
<comment type="caution">
    <text evidence="8">The sequence shown here is derived from an EMBL/GenBank/DDBJ whole genome shotgun (WGS) entry which is preliminary data.</text>
</comment>
<dbReference type="EMBL" id="BNAL01000009">
    <property type="protein sequence ID" value="GHG00303.1"/>
    <property type="molecule type" value="Genomic_DNA"/>
</dbReference>
<comment type="caution">
    <text evidence="5">Lacks conserved residue(s) required for the propagation of feature annotation.</text>
</comment>
<feature type="binding site" evidence="5">
    <location>
        <position position="125"/>
    </location>
    <ligand>
        <name>substrate</name>
    </ligand>
</feature>
<feature type="binding site" evidence="5">
    <location>
        <position position="85"/>
    </location>
    <ligand>
        <name>FMN</name>
        <dbReference type="ChEBI" id="CHEBI:58210"/>
    </ligand>
</feature>
<comment type="similarity">
    <text evidence="1 5">Belongs to the pyridoxamine 5'-phosphate oxidase family.</text>
</comment>
<reference evidence="9" key="1">
    <citation type="journal article" date="2019" name="Int. J. Syst. Evol. Microbiol.">
        <title>The Global Catalogue of Microorganisms (GCM) 10K type strain sequencing project: providing services to taxonomists for standard genome sequencing and annotation.</title>
        <authorList>
            <consortium name="The Broad Institute Genomics Platform"/>
            <consortium name="The Broad Institute Genome Sequencing Center for Infectious Disease"/>
            <person name="Wu L."/>
            <person name="Ma J."/>
        </authorList>
    </citation>
    <scope>NUCLEOTIDE SEQUENCE [LARGE SCALE GENOMIC DNA]</scope>
    <source>
        <strain evidence="9">CGMCC 1.18439</strain>
    </source>
</reference>